<evidence type="ECO:0000313" key="1">
    <source>
        <dbReference type="EnsemblMetazoa" id="AALB014040-PA"/>
    </source>
</evidence>
<name>A0A182FWJ5_ANOAL</name>
<keyword evidence="2" id="KW-1185">Reference proteome</keyword>
<reference evidence="1 2" key="1">
    <citation type="journal article" date="2017" name="G3 (Bethesda)">
        <title>The Physical Genome Mapping of Anopheles albimanus Corrected Scaffold Misassemblies and Identified Interarm Rearrangements in Genus Anopheles.</title>
        <authorList>
            <person name="Artemov G.N."/>
            <person name="Peery A.N."/>
            <person name="Jiang X."/>
            <person name="Tu Z."/>
            <person name="Stegniy V.N."/>
            <person name="Sharakhova M.V."/>
            <person name="Sharakhov I.V."/>
        </authorList>
    </citation>
    <scope>NUCLEOTIDE SEQUENCE [LARGE SCALE GENOMIC DNA]</scope>
    <source>
        <strain evidence="1 2">ALBI9_A</strain>
    </source>
</reference>
<organism evidence="1 2">
    <name type="scientific">Anopheles albimanus</name>
    <name type="common">New world malaria mosquito</name>
    <dbReference type="NCBI Taxonomy" id="7167"/>
    <lineage>
        <taxon>Eukaryota</taxon>
        <taxon>Metazoa</taxon>
        <taxon>Ecdysozoa</taxon>
        <taxon>Arthropoda</taxon>
        <taxon>Hexapoda</taxon>
        <taxon>Insecta</taxon>
        <taxon>Pterygota</taxon>
        <taxon>Neoptera</taxon>
        <taxon>Endopterygota</taxon>
        <taxon>Diptera</taxon>
        <taxon>Nematocera</taxon>
        <taxon>Culicoidea</taxon>
        <taxon>Culicidae</taxon>
        <taxon>Anophelinae</taxon>
        <taxon>Anopheles</taxon>
    </lineage>
</organism>
<dbReference type="Proteomes" id="UP000069272">
    <property type="component" value="Chromosome 2L"/>
</dbReference>
<sequence length="43" mass="4728">MVCCSSWPIARCYLCREFLIREDRCALLFSVATGALPPSSSSS</sequence>
<protein>
    <submittedName>
        <fullName evidence="1">Uncharacterized protein</fullName>
    </submittedName>
</protein>
<dbReference type="AlphaFoldDB" id="A0A182FWJ5"/>
<dbReference type="EnsemblMetazoa" id="AALB014040-RA">
    <property type="protein sequence ID" value="AALB014040-PA"/>
    <property type="gene ID" value="AALB014040"/>
</dbReference>
<evidence type="ECO:0000313" key="2">
    <source>
        <dbReference type="Proteomes" id="UP000069272"/>
    </source>
</evidence>
<proteinExistence type="predicted"/>
<dbReference type="VEuPathDB" id="VectorBase:AALB014040"/>
<reference evidence="1" key="2">
    <citation type="submission" date="2022-08" db="UniProtKB">
        <authorList>
            <consortium name="EnsemblMetazoa"/>
        </authorList>
    </citation>
    <scope>IDENTIFICATION</scope>
    <source>
        <strain evidence="1">STECLA/ALBI9_A</strain>
    </source>
</reference>
<accession>A0A182FWJ5</accession>